<dbReference type="CDD" id="cd05247">
    <property type="entry name" value="UDP_G4E_1_SDR_e"/>
    <property type="match status" value="1"/>
</dbReference>
<dbReference type="InterPro" id="IPR001509">
    <property type="entry name" value="Epimerase_deHydtase"/>
</dbReference>
<evidence type="ECO:0000256" key="6">
    <source>
        <dbReference type="ARBA" id="ARBA00018569"/>
    </source>
</evidence>
<dbReference type="EC" id="5.1.3.2" evidence="5 10"/>
<evidence type="ECO:0000313" key="12">
    <source>
        <dbReference type="EMBL" id="MST32232.1"/>
    </source>
</evidence>
<accession>A0ABW9QSE3</accession>
<proteinExistence type="inferred from homology"/>
<dbReference type="EMBL" id="WJHE01000250">
    <property type="protein sequence ID" value="MST32232.1"/>
    <property type="molecule type" value="Genomic_DNA"/>
</dbReference>
<gene>
    <name evidence="12" type="primary">galE</name>
    <name evidence="12" type="ORF">GHK86_05780</name>
</gene>
<dbReference type="Gene3D" id="3.90.25.10">
    <property type="entry name" value="UDP-galactose 4-epimerase, domain 1"/>
    <property type="match status" value="1"/>
</dbReference>
<dbReference type="Gene3D" id="3.40.50.720">
    <property type="entry name" value="NAD(P)-binding Rossmann-like Domain"/>
    <property type="match status" value="1"/>
</dbReference>
<evidence type="ECO:0000256" key="10">
    <source>
        <dbReference type="RuleBase" id="RU366046"/>
    </source>
</evidence>
<evidence type="ECO:0000256" key="8">
    <source>
        <dbReference type="ARBA" id="ARBA00023235"/>
    </source>
</evidence>
<comment type="catalytic activity">
    <reaction evidence="1 10">
        <text>UDP-alpha-D-glucose = UDP-alpha-D-galactose</text>
        <dbReference type="Rhea" id="RHEA:22168"/>
        <dbReference type="ChEBI" id="CHEBI:58885"/>
        <dbReference type="ChEBI" id="CHEBI:66914"/>
        <dbReference type="EC" id="5.1.3.2"/>
    </reaction>
</comment>
<evidence type="ECO:0000256" key="4">
    <source>
        <dbReference type="ARBA" id="ARBA00007637"/>
    </source>
</evidence>
<dbReference type="Pfam" id="PF01370">
    <property type="entry name" value="Epimerase"/>
    <property type="match status" value="1"/>
</dbReference>
<sequence>MTILVTGGAGYIGSHTARLLAERGRDVVLLDSLERGHRRAARDLPLVVGDIADGATVRSVVADHHVDALVHFAAYKAAGESMEHPGRYFRNNVGATAALLEAAGEAGVERVVFSSSAAVYGTPEVLPVTEDAPIAAENPYGESKALVERMLAWTDRTAGTRSVSLRYFNAAGAWPDGSLGEDWSLTTNLVPVVMKALLGRRPPLEVFGTDYPTPDGTAIRDYVHVLDLAEAHAAALAYLEEGGASTVVNLGTGVGSSVRQVLDAAERAAGREVPHTLAPRRPGDPSAVYADNRRAAEILGWEPRFALDDVVASAWAWHSSHPDGHGD</sequence>
<evidence type="ECO:0000256" key="1">
    <source>
        <dbReference type="ARBA" id="ARBA00000083"/>
    </source>
</evidence>
<evidence type="ECO:0000256" key="7">
    <source>
        <dbReference type="ARBA" id="ARBA00023027"/>
    </source>
</evidence>
<comment type="similarity">
    <text evidence="4 10">Belongs to the NAD(P)-dependent epimerase/dehydratase family.</text>
</comment>
<comment type="pathway">
    <text evidence="3 10">Carbohydrate metabolism; galactose metabolism.</text>
</comment>
<evidence type="ECO:0000256" key="9">
    <source>
        <dbReference type="ARBA" id="ARBA00023277"/>
    </source>
</evidence>
<name>A0ABW9QSE3_9ACTN</name>
<evidence type="ECO:0000256" key="3">
    <source>
        <dbReference type="ARBA" id="ARBA00004947"/>
    </source>
</evidence>
<evidence type="ECO:0000313" key="13">
    <source>
        <dbReference type="Proteomes" id="UP000437736"/>
    </source>
</evidence>
<reference evidence="12 13" key="1">
    <citation type="submission" date="2019-11" db="EMBL/GenBank/DDBJ databases">
        <title>Acidiferrimicrobium australis gen. nov., sp. nov., an acidophilic and obligately heterotrophic, member of the Actinobacteria that catalyses dissimilatory oxido- reduction of iron isolated from metal-rich acidic water in Chile.</title>
        <authorList>
            <person name="Gonzalez D."/>
            <person name="Huber K."/>
            <person name="Hedrich S."/>
            <person name="Rojas-Villalobos C."/>
            <person name="Quatrini R."/>
            <person name="Dinamarca M.A."/>
            <person name="Schwarz A."/>
            <person name="Canales C."/>
            <person name="Nancucheo I."/>
        </authorList>
    </citation>
    <scope>NUCLEOTIDE SEQUENCE [LARGE SCALE GENOMIC DNA]</scope>
    <source>
        <strain evidence="12 13">USS-CCA1</strain>
    </source>
</reference>
<dbReference type="InterPro" id="IPR005886">
    <property type="entry name" value="UDP_G4E"/>
</dbReference>
<keyword evidence="9 10" id="KW-0119">Carbohydrate metabolism</keyword>
<organism evidence="12 13">
    <name type="scientific">Acidiferrimicrobium australe</name>
    <dbReference type="NCBI Taxonomy" id="2664430"/>
    <lineage>
        <taxon>Bacteria</taxon>
        <taxon>Bacillati</taxon>
        <taxon>Actinomycetota</taxon>
        <taxon>Acidimicrobiia</taxon>
        <taxon>Acidimicrobiales</taxon>
        <taxon>Acidimicrobiaceae</taxon>
        <taxon>Acidiferrimicrobium</taxon>
    </lineage>
</organism>
<dbReference type="Proteomes" id="UP000437736">
    <property type="component" value="Unassembled WGS sequence"/>
</dbReference>
<protein>
    <recommendedName>
        <fullName evidence="6 10">UDP-glucose 4-epimerase</fullName>
        <ecNumber evidence="5 10">5.1.3.2</ecNumber>
    </recommendedName>
</protein>
<evidence type="ECO:0000259" key="11">
    <source>
        <dbReference type="Pfam" id="PF01370"/>
    </source>
</evidence>
<keyword evidence="8 10" id="KW-0413">Isomerase</keyword>
<feature type="domain" description="NAD-dependent epimerase/dehydratase" evidence="11">
    <location>
        <begin position="3"/>
        <end position="251"/>
    </location>
</feature>
<comment type="subunit">
    <text evidence="10">Homodimer.</text>
</comment>
<keyword evidence="13" id="KW-1185">Reference proteome</keyword>
<evidence type="ECO:0000256" key="2">
    <source>
        <dbReference type="ARBA" id="ARBA00001911"/>
    </source>
</evidence>
<comment type="cofactor">
    <cofactor evidence="2 10">
        <name>NAD(+)</name>
        <dbReference type="ChEBI" id="CHEBI:57540"/>
    </cofactor>
</comment>
<comment type="caution">
    <text evidence="12">The sequence shown here is derived from an EMBL/GenBank/DDBJ whole genome shotgun (WGS) entry which is preliminary data.</text>
</comment>
<dbReference type="PANTHER" id="PTHR43725:SF53">
    <property type="entry name" value="UDP-ARABINOSE 4-EPIMERASE 1"/>
    <property type="match status" value="1"/>
</dbReference>
<dbReference type="GO" id="GO:0003978">
    <property type="term" value="F:UDP-glucose 4-epimerase activity"/>
    <property type="evidence" value="ECO:0007669"/>
    <property type="project" value="UniProtKB-EC"/>
</dbReference>
<evidence type="ECO:0000256" key="5">
    <source>
        <dbReference type="ARBA" id="ARBA00013189"/>
    </source>
</evidence>
<dbReference type="InterPro" id="IPR036291">
    <property type="entry name" value="NAD(P)-bd_dom_sf"/>
</dbReference>
<dbReference type="SUPFAM" id="SSF51735">
    <property type="entry name" value="NAD(P)-binding Rossmann-fold domains"/>
    <property type="match status" value="1"/>
</dbReference>
<keyword evidence="7 10" id="KW-0520">NAD</keyword>
<dbReference type="PANTHER" id="PTHR43725">
    <property type="entry name" value="UDP-GLUCOSE 4-EPIMERASE"/>
    <property type="match status" value="1"/>
</dbReference>
<dbReference type="NCBIfam" id="TIGR01179">
    <property type="entry name" value="galE"/>
    <property type="match status" value="1"/>
</dbReference>